<evidence type="ECO:0000259" key="2">
    <source>
        <dbReference type="PROSITE" id="PS50878"/>
    </source>
</evidence>
<dbReference type="Proteomes" id="UP001234989">
    <property type="component" value="Chromosome 5"/>
</dbReference>
<evidence type="ECO:0000256" key="1">
    <source>
        <dbReference type="ARBA" id="ARBA00023268"/>
    </source>
</evidence>
<dbReference type="GO" id="GO:0003824">
    <property type="term" value="F:catalytic activity"/>
    <property type="evidence" value="ECO:0007669"/>
    <property type="project" value="UniProtKB-KW"/>
</dbReference>
<name>A0AAF0R1Z2_SOLVR</name>
<dbReference type="InterPro" id="IPR043502">
    <property type="entry name" value="DNA/RNA_pol_sf"/>
</dbReference>
<dbReference type="InterPro" id="IPR043128">
    <property type="entry name" value="Rev_trsase/Diguanyl_cyclase"/>
</dbReference>
<dbReference type="Pfam" id="PF17919">
    <property type="entry name" value="RT_RNaseH_2"/>
    <property type="match status" value="1"/>
</dbReference>
<reference evidence="3" key="1">
    <citation type="submission" date="2023-08" db="EMBL/GenBank/DDBJ databases">
        <title>A de novo genome assembly of Solanum verrucosum Schlechtendal, a Mexican diploid species geographically isolated from the other diploid A-genome species in potato relatives.</title>
        <authorList>
            <person name="Hosaka K."/>
        </authorList>
    </citation>
    <scope>NUCLEOTIDE SEQUENCE</scope>
    <source>
        <tissue evidence="3">Young leaves</tissue>
    </source>
</reference>
<dbReference type="AlphaFoldDB" id="A0AAF0R1Z2"/>
<dbReference type="PROSITE" id="PS50878">
    <property type="entry name" value="RT_POL"/>
    <property type="match status" value="1"/>
</dbReference>
<evidence type="ECO:0000313" key="3">
    <source>
        <dbReference type="EMBL" id="WMV30109.1"/>
    </source>
</evidence>
<proteinExistence type="predicted"/>
<evidence type="ECO:0000313" key="4">
    <source>
        <dbReference type="Proteomes" id="UP001234989"/>
    </source>
</evidence>
<dbReference type="InterPro" id="IPR000477">
    <property type="entry name" value="RT_dom"/>
</dbReference>
<dbReference type="Gene3D" id="3.30.70.270">
    <property type="match status" value="2"/>
</dbReference>
<dbReference type="EMBL" id="CP133616">
    <property type="protein sequence ID" value="WMV30109.1"/>
    <property type="molecule type" value="Genomic_DNA"/>
</dbReference>
<dbReference type="InterPro" id="IPR050951">
    <property type="entry name" value="Retrovirus_Pol_polyprotein"/>
</dbReference>
<dbReference type="PANTHER" id="PTHR37984">
    <property type="entry name" value="PROTEIN CBG26694"/>
    <property type="match status" value="1"/>
</dbReference>
<sequence length="227" mass="26744">MNRVFRQYLDRIVIVFIDDILIYSTNENEHIDHLRIVLQILKDQKLYAKFNKFKFLIRYIAFLGHTVSSTGIEVDPKKTYTVKSWPRPLSPTYIRSFLGLTDYYRRFVEAYEKSFQELNDRLTFTLVLTLLEGPDGFMVYYDASRKGLGCVFMQNGKVISYALRKLKVHEKNYPTHDHKLAASMQYVFTKKDLNLFQRRWLELLKDYDMSVLSHSGKANAVADALSR</sequence>
<dbReference type="SUPFAM" id="SSF56672">
    <property type="entry name" value="DNA/RNA polymerases"/>
    <property type="match status" value="1"/>
</dbReference>
<dbReference type="PANTHER" id="PTHR37984:SF5">
    <property type="entry name" value="PROTEIN NYNRIN-LIKE"/>
    <property type="match status" value="1"/>
</dbReference>
<dbReference type="InterPro" id="IPR041577">
    <property type="entry name" value="RT_RNaseH_2"/>
</dbReference>
<gene>
    <name evidence="3" type="ORF">MTR67_023494</name>
</gene>
<keyword evidence="4" id="KW-1185">Reference proteome</keyword>
<accession>A0AAF0R1Z2</accession>
<organism evidence="3 4">
    <name type="scientific">Solanum verrucosum</name>
    <dbReference type="NCBI Taxonomy" id="315347"/>
    <lineage>
        <taxon>Eukaryota</taxon>
        <taxon>Viridiplantae</taxon>
        <taxon>Streptophyta</taxon>
        <taxon>Embryophyta</taxon>
        <taxon>Tracheophyta</taxon>
        <taxon>Spermatophyta</taxon>
        <taxon>Magnoliopsida</taxon>
        <taxon>eudicotyledons</taxon>
        <taxon>Gunneridae</taxon>
        <taxon>Pentapetalae</taxon>
        <taxon>asterids</taxon>
        <taxon>lamiids</taxon>
        <taxon>Solanales</taxon>
        <taxon>Solanaceae</taxon>
        <taxon>Solanoideae</taxon>
        <taxon>Solaneae</taxon>
        <taxon>Solanum</taxon>
    </lineage>
</organism>
<dbReference type="Pfam" id="PF00078">
    <property type="entry name" value="RVT_1"/>
    <property type="match status" value="1"/>
</dbReference>
<protein>
    <recommendedName>
        <fullName evidence="2">Reverse transcriptase domain-containing protein</fullName>
    </recommendedName>
</protein>
<feature type="domain" description="Reverse transcriptase" evidence="2">
    <location>
        <begin position="1"/>
        <end position="67"/>
    </location>
</feature>
<feature type="non-terminal residue" evidence="3">
    <location>
        <position position="227"/>
    </location>
</feature>
<keyword evidence="1" id="KW-0511">Multifunctional enzyme</keyword>